<comment type="caution">
    <text evidence="1">The sequence shown here is derived from an EMBL/GenBank/DDBJ whole genome shotgun (WGS) entry which is preliminary data.</text>
</comment>
<evidence type="ECO:0008006" key="3">
    <source>
        <dbReference type="Google" id="ProtNLM"/>
    </source>
</evidence>
<protein>
    <recommendedName>
        <fullName evidence="3">Minor tail protein</fullName>
    </recommendedName>
</protein>
<dbReference type="Proteomes" id="UP000475155">
    <property type="component" value="Unassembled WGS sequence"/>
</dbReference>
<sequence length="282" mass="30289">MTISLVTGHAGTPHVTAAQDAGLHAGIIGLDDYVLDMQNKFAITVVSANKVTIGSGELVMQGYHVSNDGGEDLIISNGSQGMKRNDLIVCRYEKGSESVESASLVVVKGEATTGTARDPAINATSMWKGGTIYDMPLYRIPLNGITLGTPVPLFNIMQPMKAVWDSLSHTNDFASKLNTRIGQHDSALAAMQNRVRTGMSIVTQPTAKGYAPLWTLAEFKKAFGRDWKDGCTVMVTNAHWEANGIVPIGTRFVKNSGHIDVMFNANSTAPARINWTVILPAD</sequence>
<reference evidence="1 2" key="1">
    <citation type="submission" date="2019-10" db="EMBL/GenBank/DDBJ databases">
        <title>Bifidobacterium from non-human primates.</title>
        <authorList>
            <person name="Modesto M."/>
        </authorList>
    </citation>
    <scope>NUCLEOTIDE SEQUENCE [LARGE SCALE GENOMIC DNA]</scope>
    <source>
        <strain evidence="1 2">SMA1</strain>
    </source>
</reference>
<dbReference type="EMBL" id="WHZU01000002">
    <property type="protein sequence ID" value="NEH10903.1"/>
    <property type="molecule type" value="Genomic_DNA"/>
</dbReference>
<dbReference type="RefSeq" id="WP_163199667.1">
    <property type="nucleotide sequence ID" value="NZ_WHZU01000002.1"/>
</dbReference>
<keyword evidence="2" id="KW-1185">Reference proteome</keyword>
<name>A0ABX0C6X8_9BIFI</name>
<organism evidence="1 2">
    <name type="scientific">Bifidobacterium saimiriisciurei</name>
    <dbReference type="NCBI Taxonomy" id="2661627"/>
    <lineage>
        <taxon>Bacteria</taxon>
        <taxon>Bacillati</taxon>
        <taxon>Actinomycetota</taxon>
        <taxon>Actinomycetes</taxon>
        <taxon>Bifidobacteriales</taxon>
        <taxon>Bifidobacteriaceae</taxon>
        <taxon>Bifidobacterium</taxon>
    </lineage>
</organism>
<gene>
    <name evidence="1" type="ORF">GFD18_02145</name>
</gene>
<evidence type="ECO:0000313" key="1">
    <source>
        <dbReference type="EMBL" id="NEH10903.1"/>
    </source>
</evidence>
<evidence type="ECO:0000313" key="2">
    <source>
        <dbReference type="Proteomes" id="UP000475155"/>
    </source>
</evidence>
<proteinExistence type="predicted"/>
<accession>A0ABX0C6X8</accession>